<protein>
    <submittedName>
        <fullName evidence="5">LacI family DNA-binding transcriptional regulator</fullName>
    </submittedName>
</protein>
<dbReference type="PANTHER" id="PTHR30146">
    <property type="entry name" value="LACI-RELATED TRANSCRIPTIONAL REPRESSOR"/>
    <property type="match status" value="1"/>
</dbReference>
<dbReference type="Pfam" id="PF13377">
    <property type="entry name" value="Peripla_BP_3"/>
    <property type="match status" value="1"/>
</dbReference>
<dbReference type="Gene3D" id="3.40.50.2300">
    <property type="match status" value="2"/>
</dbReference>
<keyword evidence="3" id="KW-0804">Transcription</keyword>
<dbReference type="SUPFAM" id="SSF47413">
    <property type="entry name" value="lambda repressor-like DNA-binding domains"/>
    <property type="match status" value="1"/>
</dbReference>
<dbReference type="PANTHER" id="PTHR30146:SF109">
    <property type="entry name" value="HTH-TYPE TRANSCRIPTIONAL REGULATOR GALS"/>
    <property type="match status" value="1"/>
</dbReference>
<dbReference type="Proteomes" id="UP001500622">
    <property type="component" value="Unassembled WGS sequence"/>
</dbReference>
<dbReference type="InterPro" id="IPR000843">
    <property type="entry name" value="HTH_LacI"/>
</dbReference>
<dbReference type="InterPro" id="IPR010982">
    <property type="entry name" value="Lambda_DNA-bd_dom_sf"/>
</dbReference>
<comment type="caution">
    <text evidence="5">The sequence shown here is derived from an EMBL/GenBank/DDBJ whole genome shotgun (WGS) entry which is preliminary data.</text>
</comment>
<dbReference type="PROSITE" id="PS00356">
    <property type="entry name" value="HTH_LACI_1"/>
    <property type="match status" value="1"/>
</dbReference>
<name>A0ABP8KY01_9MICO</name>
<evidence type="ECO:0000256" key="2">
    <source>
        <dbReference type="ARBA" id="ARBA00023125"/>
    </source>
</evidence>
<evidence type="ECO:0000313" key="5">
    <source>
        <dbReference type="EMBL" id="GAA4418433.1"/>
    </source>
</evidence>
<proteinExistence type="predicted"/>
<organism evidence="5 6">
    <name type="scientific">Georgenia halophila</name>
    <dbReference type="NCBI Taxonomy" id="620889"/>
    <lineage>
        <taxon>Bacteria</taxon>
        <taxon>Bacillati</taxon>
        <taxon>Actinomycetota</taxon>
        <taxon>Actinomycetes</taxon>
        <taxon>Micrococcales</taxon>
        <taxon>Bogoriellaceae</taxon>
        <taxon>Georgenia</taxon>
    </lineage>
</organism>
<evidence type="ECO:0000256" key="1">
    <source>
        <dbReference type="ARBA" id="ARBA00023015"/>
    </source>
</evidence>
<keyword evidence="2 5" id="KW-0238">DNA-binding</keyword>
<dbReference type="CDD" id="cd01574">
    <property type="entry name" value="PBP1_LacI"/>
    <property type="match status" value="1"/>
</dbReference>
<dbReference type="PROSITE" id="PS50932">
    <property type="entry name" value="HTH_LACI_2"/>
    <property type="match status" value="1"/>
</dbReference>
<dbReference type="SMART" id="SM00354">
    <property type="entry name" value="HTH_LACI"/>
    <property type="match status" value="1"/>
</dbReference>
<evidence type="ECO:0000259" key="4">
    <source>
        <dbReference type="PROSITE" id="PS50932"/>
    </source>
</evidence>
<keyword evidence="1" id="KW-0805">Transcription regulation</keyword>
<gene>
    <name evidence="5" type="ORF">GCM10023169_08000</name>
</gene>
<dbReference type="EMBL" id="BAABGN010000002">
    <property type="protein sequence ID" value="GAA4418433.1"/>
    <property type="molecule type" value="Genomic_DNA"/>
</dbReference>
<evidence type="ECO:0000256" key="3">
    <source>
        <dbReference type="ARBA" id="ARBA00023163"/>
    </source>
</evidence>
<reference evidence="6" key="1">
    <citation type="journal article" date="2019" name="Int. J. Syst. Evol. Microbiol.">
        <title>The Global Catalogue of Microorganisms (GCM) 10K type strain sequencing project: providing services to taxonomists for standard genome sequencing and annotation.</title>
        <authorList>
            <consortium name="The Broad Institute Genomics Platform"/>
            <consortium name="The Broad Institute Genome Sequencing Center for Infectious Disease"/>
            <person name="Wu L."/>
            <person name="Ma J."/>
        </authorList>
    </citation>
    <scope>NUCLEOTIDE SEQUENCE [LARGE SCALE GENOMIC DNA]</scope>
    <source>
        <strain evidence="6">JCM 17810</strain>
    </source>
</reference>
<dbReference type="Gene3D" id="1.10.260.40">
    <property type="entry name" value="lambda repressor-like DNA-binding domains"/>
    <property type="match status" value="1"/>
</dbReference>
<sequence>MADVAGLAGVSHQTVSRVLNNPDVVRPETRRRVEEAIRALGYRRNTAARALRTRQTGLIGVVNSGEARFGPAHMTMAIEEAARQSGYATTMTVVRDAKDSTVETVLEFFLEHRVDGIIVIAPVTAVAAAANQLVGQLPVVLVAAGLRPTSGLRVVGIDQELGAALATRHLLELGHRQVLHVSGPDDWFDARSRIAGWRCALESAGVEVPAPVTGGWDAADGHRVACRLIDQRRVPTAVFAANDLMALGMIRAFHEAGLRVPDDVSVVGFDDAEGTGYFSPPLTTVRQPFSDVGRAAIHAFLQAVGGEPSDAETIAPELVVRESSGPPPRV</sequence>
<keyword evidence="6" id="KW-1185">Reference proteome</keyword>
<dbReference type="SUPFAM" id="SSF53822">
    <property type="entry name" value="Periplasmic binding protein-like I"/>
    <property type="match status" value="1"/>
</dbReference>
<dbReference type="InterPro" id="IPR028082">
    <property type="entry name" value="Peripla_BP_I"/>
</dbReference>
<accession>A0ABP8KY01</accession>
<feature type="domain" description="HTH lacI-type" evidence="4">
    <location>
        <begin position="1"/>
        <end position="53"/>
    </location>
</feature>
<evidence type="ECO:0000313" key="6">
    <source>
        <dbReference type="Proteomes" id="UP001500622"/>
    </source>
</evidence>
<dbReference type="InterPro" id="IPR046335">
    <property type="entry name" value="LacI/GalR-like_sensor"/>
</dbReference>
<dbReference type="GO" id="GO:0003677">
    <property type="term" value="F:DNA binding"/>
    <property type="evidence" value="ECO:0007669"/>
    <property type="project" value="UniProtKB-KW"/>
</dbReference>
<dbReference type="CDD" id="cd01392">
    <property type="entry name" value="HTH_LacI"/>
    <property type="match status" value="1"/>
</dbReference>
<dbReference type="Pfam" id="PF00356">
    <property type="entry name" value="LacI"/>
    <property type="match status" value="1"/>
</dbReference>